<dbReference type="AlphaFoldDB" id="A0A0D0IWC8"/>
<dbReference type="Gene3D" id="3.80.10.10">
    <property type="entry name" value="Ribonuclease Inhibitor"/>
    <property type="match status" value="1"/>
</dbReference>
<dbReference type="EMBL" id="JXQK01000051">
    <property type="protein sequence ID" value="KIP62751.1"/>
    <property type="molecule type" value="Genomic_DNA"/>
</dbReference>
<dbReference type="InterPro" id="IPR053139">
    <property type="entry name" value="Surface_bspA-like"/>
</dbReference>
<sequence>MKLRCKIDVYLVKDLIDKDGNMVPATDIIESMLLEEFESIEVSEEQYEYMREFCSDGELHSLDEMREDIVVLYEQLSAPRLAYIEKMYKNYNMTSRLLERQQRIKASVVPILSDKFLLMYNNDYMYAVENDIVYKHYHDGRKSVVLCFNKNIESFTSDADYVEDCAFSRCRYLKSIHLPNIKEIGKDAFIGCLSLHNVLFSDCLAVIGSGAFMSCHFLDYLELPPSLAEIGDMAFCECVNLTHIINDYDGNLVAEMQLHPNVIKIGENAFVDTPLEYLSDNPLNYSCED</sequence>
<dbReference type="PANTHER" id="PTHR45661">
    <property type="entry name" value="SURFACE ANTIGEN"/>
    <property type="match status" value="1"/>
</dbReference>
<keyword evidence="2" id="KW-1185">Reference proteome</keyword>
<evidence type="ECO:0008006" key="3">
    <source>
        <dbReference type="Google" id="ProtNLM"/>
    </source>
</evidence>
<dbReference type="Proteomes" id="UP000032046">
    <property type="component" value="Unassembled WGS sequence"/>
</dbReference>
<evidence type="ECO:0000313" key="2">
    <source>
        <dbReference type="Proteomes" id="UP000032046"/>
    </source>
</evidence>
<gene>
    <name evidence="1" type="ORF">ST44_05875</name>
</gene>
<evidence type="ECO:0000313" key="1">
    <source>
        <dbReference type="EMBL" id="KIP62751.1"/>
    </source>
</evidence>
<reference evidence="1 2" key="1">
    <citation type="submission" date="2015-01" db="EMBL/GenBank/DDBJ databases">
        <title>Comparative genomics of non-oral Prevotella species.</title>
        <authorList>
            <person name="Accetto T."/>
            <person name="Nograsek B."/>
            <person name="Avgustin G."/>
        </authorList>
    </citation>
    <scope>NUCLEOTIDE SEQUENCE [LARGE SCALE GENOMIC DNA]</scope>
    <source>
        <strain evidence="1 2">P5-119</strain>
    </source>
</reference>
<name>A0A0D0IWC8_9BACT</name>
<proteinExistence type="predicted"/>
<dbReference type="InterPro" id="IPR026906">
    <property type="entry name" value="LRR_5"/>
</dbReference>
<dbReference type="STRING" id="1602171.ST44_05875"/>
<dbReference type="PANTHER" id="PTHR45661:SF3">
    <property type="entry name" value="IG-LIKE DOMAIN-CONTAINING PROTEIN"/>
    <property type="match status" value="1"/>
</dbReference>
<dbReference type="Pfam" id="PF13306">
    <property type="entry name" value="LRR_5"/>
    <property type="match status" value="1"/>
</dbReference>
<organism evidence="1 2">
    <name type="scientific">Prevotella pectinovora</name>
    <dbReference type="NCBI Taxonomy" id="1602169"/>
    <lineage>
        <taxon>Bacteria</taxon>
        <taxon>Pseudomonadati</taxon>
        <taxon>Bacteroidota</taxon>
        <taxon>Bacteroidia</taxon>
        <taxon>Bacteroidales</taxon>
        <taxon>Prevotellaceae</taxon>
        <taxon>Prevotella</taxon>
    </lineage>
</organism>
<comment type="caution">
    <text evidence="1">The sequence shown here is derived from an EMBL/GenBank/DDBJ whole genome shotgun (WGS) entry which is preliminary data.</text>
</comment>
<dbReference type="SUPFAM" id="SSF52058">
    <property type="entry name" value="L domain-like"/>
    <property type="match status" value="1"/>
</dbReference>
<protein>
    <recommendedName>
        <fullName evidence="3">Leucine-rich repeat domain-containing protein</fullName>
    </recommendedName>
</protein>
<dbReference type="RefSeq" id="WP_042518889.1">
    <property type="nucleotide sequence ID" value="NZ_JXQK01000051.1"/>
</dbReference>
<accession>A0A0D0IWC8</accession>
<dbReference type="InterPro" id="IPR032675">
    <property type="entry name" value="LRR_dom_sf"/>
</dbReference>